<keyword evidence="8" id="KW-1185">Reference proteome</keyword>
<evidence type="ECO:0000256" key="4">
    <source>
        <dbReference type="ARBA" id="ARBA00022989"/>
    </source>
</evidence>
<dbReference type="AlphaFoldDB" id="A0A4Q7UA27"/>
<comment type="similarity">
    <text evidence="2 6">Belongs to the 4-toluene sulfonate uptake permease (TSUP) (TC 2.A.102) family.</text>
</comment>
<feature type="transmembrane region" description="Helical" evidence="6">
    <location>
        <begin position="99"/>
        <end position="116"/>
    </location>
</feature>
<feature type="transmembrane region" description="Helical" evidence="6">
    <location>
        <begin position="259"/>
        <end position="277"/>
    </location>
</feature>
<dbReference type="Proteomes" id="UP000291591">
    <property type="component" value="Unassembled WGS sequence"/>
</dbReference>
<keyword evidence="6" id="KW-1003">Cell membrane</keyword>
<evidence type="ECO:0000256" key="6">
    <source>
        <dbReference type="RuleBase" id="RU363041"/>
    </source>
</evidence>
<organism evidence="7 8">
    <name type="scientific">Pseudonocardia sediminis</name>
    <dbReference type="NCBI Taxonomy" id="1397368"/>
    <lineage>
        <taxon>Bacteria</taxon>
        <taxon>Bacillati</taxon>
        <taxon>Actinomycetota</taxon>
        <taxon>Actinomycetes</taxon>
        <taxon>Pseudonocardiales</taxon>
        <taxon>Pseudonocardiaceae</taxon>
        <taxon>Pseudonocardia</taxon>
    </lineage>
</organism>
<protein>
    <recommendedName>
        <fullName evidence="6">Probable membrane transporter protein</fullName>
    </recommendedName>
</protein>
<dbReference type="InterPro" id="IPR002781">
    <property type="entry name" value="TM_pro_TauE-like"/>
</dbReference>
<reference evidence="7 8" key="1">
    <citation type="submission" date="2019-02" db="EMBL/GenBank/DDBJ databases">
        <title>Sequencing the genomes of 1000 actinobacteria strains.</title>
        <authorList>
            <person name="Klenk H.-P."/>
        </authorList>
    </citation>
    <scope>NUCLEOTIDE SEQUENCE [LARGE SCALE GENOMIC DNA]</scope>
    <source>
        <strain evidence="7 8">DSM 45779</strain>
    </source>
</reference>
<evidence type="ECO:0000256" key="3">
    <source>
        <dbReference type="ARBA" id="ARBA00022692"/>
    </source>
</evidence>
<dbReference type="Pfam" id="PF01925">
    <property type="entry name" value="TauE"/>
    <property type="match status" value="1"/>
</dbReference>
<evidence type="ECO:0000256" key="2">
    <source>
        <dbReference type="ARBA" id="ARBA00009142"/>
    </source>
</evidence>
<evidence type="ECO:0000313" key="8">
    <source>
        <dbReference type="Proteomes" id="UP000291591"/>
    </source>
</evidence>
<comment type="caution">
    <text evidence="7">The sequence shown here is derived from an EMBL/GenBank/DDBJ whole genome shotgun (WGS) entry which is preliminary data.</text>
</comment>
<feature type="transmembrane region" description="Helical" evidence="6">
    <location>
        <begin position="167"/>
        <end position="189"/>
    </location>
</feature>
<proteinExistence type="inferred from homology"/>
<gene>
    <name evidence="7" type="ORF">EV383_6183</name>
</gene>
<feature type="transmembrane region" description="Helical" evidence="6">
    <location>
        <begin position="45"/>
        <end position="63"/>
    </location>
</feature>
<evidence type="ECO:0000256" key="1">
    <source>
        <dbReference type="ARBA" id="ARBA00004141"/>
    </source>
</evidence>
<feature type="transmembrane region" description="Helical" evidence="6">
    <location>
        <begin position="195"/>
        <end position="217"/>
    </location>
</feature>
<keyword evidence="5 6" id="KW-0472">Membrane</keyword>
<keyword evidence="3 6" id="KW-0812">Transmembrane</keyword>
<keyword evidence="4 6" id="KW-1133">Transmembrane helix</keyword>
<dbReference type="PANTHER" id="PTHR43701">
    <property type="entry name" value="MEMBRANE TRANSPORTER PROTEIN MJ0441-RELATED"/>
    <property type="match status" value="1"/>
</dbReference>
<dbReference type="GO" id="GO:0005886">
    <property type="term" value="C:plasma membrane"/>
    <property type="evidence" value="ECO:0007669"/>
    <property type="project" value="UniProtKB-SubCell"/>
</dbReference>
<evidence type="ECO:0000256" key="5">
    <source>
        <dbReference type="ARBA" id="ARBA00023136"/>
    </source>
</evidence>
<dbReference type="RefSeq" id="WP_165438610.1">
    <property type="nucleotide sequence ID" value="NZ_SHKL01000002.1"/>
</dbReference>
<dbReference type="PANTHER" id="PTHR43701:SF2">
    <property type="entry name" value="MEMBRANE TRANSPORTER PROTEIN YJNA-RELATED"/>
    <property type="match status" value="1"/>
</dbReference>
<feature type="transmembrane region" description="Helical" evidence="6">
    <location>
        <begin position="70"/>
        <end position="87"/>
    </location>
</feature>
<accession>A0A4Q7UA27</accession>
<sequence>MSIALAAALGLVIGLVIGALGGGGGVLAVPALVYALGQDAQSATTSSIIIVGIISVVGVLARLRDRTIDWRTGIAFGVVGIAAAWAGTLLNRAAPQNTLLLAFSAITLLVAVAMLINSRPSRQPAPDAASDESVGTAAADSAGGATTLLSAPAGTSRVALVQLAAKVIACGAVVGFLTGFLGVGGGFLVVPALVIVLRIPMTVAIGTSLLIIAFNSVSSLASRVGDLHLDLRIIVPFTIAAIVGTLLGKKVTDRFSGAALSRAFAVMLVLVGLFVAAESSGIF</sequence>
<feature type="transmembrane region" description="Helical" evidence="6">
    <location>
        <begin position="229"/>
        <end position="247"/>
    </location>
</feature>
<comment type="subcellular location">
    <subcellularLocation>
        <location evidence="6">Cell membrane</location>
        <topology evidence="6">Multi-pass membrane protein</topology>
    </subcellularLocation>
    <subcellularLocation>
        <location evidence="1">Membrane</location>
        <topology evidence="1">Multi-pass membrane protein</topology>
    </subcellularLocation>
</comment>
<dbReference type="InterPro" id="IPR051598">
    <property type="entry name" value="TSUP/Inactive_protease-like"/>
</dbReference>
<name>A0A4Q7UA27_PSEST</name>
<dbReference type="EMBL" id="SHKL01000002">
    <property type="protein sequence ID" value="RZT75443.1"/>
    <property type="molecule type" value="Genomic_DNA"/>
</dbReference>
<evidence type="ECO:0000313" key="7">
    <source>
        <dbReference type="EMBL" id="RZT75443.1"/>
    </source>
</evidence>